<evidence type="ECO:0000259" key="7">
    <source>
        <dbReference type="Pfam" id="PF17678"/>
    </source>
</evidence>
<dbReference type="SUPFAM" id="SSF48208">
    <property type="entry name" value="Six-hairpin glycosidases"/>
    <property type="match status" value="1"/>
</dbReference>
<dbReference type="Gene3D" id="2.70.98.10">
    <property type="match status" value="1"/>
</dbReference>
<protein>
    <submittedName>
        <fullName evidence="8">Alpha-1 2-mannosidase</fullName>
    </submittedName>
</protein>
<dbReference type="InterPro" id="IPR008928">
    <property type="entry name" value="6-hairpin_glycosidase_sf"/>
</dbReference>
<evidence type="ECO:0000256" key="3">
    <source>
        <dbReference type="ARBA" id="ARBA00022837"/>
    </source>
</evidence>
<dbReference type="Pfam" id="PF07971">
    <property type="entry name" value="Glyco_hydro_92"/>
    <property type="match status" value="1"/>
</dbReference>
<dbReference type="Gene3D" id="1.20.1050.60">
    <property type="entry name" value="alpha-1,2-mannosidase"/>
    <property type="match status" value="1"/>
</dbReference>
<dbReference type="NCBIfam" id="TIGR01180">
    <property type="entry name" value="aman2_put"/>
    <property type="match status" value="1"/>
</dbReference>
<feature type="domain" description="Glycosyl hydrolase family 92" evidence="6">
    <location>
        <begin position="277"/>
        <end position="754"/>
    </location>
</feature>
<dbReference type="GO" id="GO:0000224">
    <property type="term" value="F:peptide-N4-(N-acetyl-beta-glucosaminyl)asparagine amidase activity"/>
    <property type="evidence" value="ECO:0007669"/>
    <property type="project" value="TreeGrafter"/>
</dbReference>
<comment type="subunit">
    <text evidence="2">Monomer.</text>
</comment>
<dbReference type="EMBL" id="AP019736">
    <property type="protein sequence ID" value="BBL06661.1"/>
    <property type="molecule type" value="Genomic_DNA"/>
</dbReference>
<accession>A0A4Y1X053</accession>
<dbReference type="PANTHER" id="PTHR12143:SF43">
    <property type="entry name" value="PUTATIVE-RELATED"/>
    <property type="match status" value="1"/>
</dbReference>
<sequence>MKNLNESCRLRQRLPLKRFALSAAAALFALSAATAQERDYVQYVNTLQGTDSRFELSYGNTYPTTAMPYAMHTWSAQTGPNGEGWKYQYSVDKIRGFQQAHQCSPWMSDYAVYSLMPEVGKLVVDEEARASKFSHTNEIGKPHYYKVTLDNGITTEMAPTTRGVHLRFTYPRKGGAAYLVLDGYFAQSEVKIDPEKRRITGWVNNQRFVNHPETFRNYFVIEFDKPFEEWGTWENRKDEVFAGKTEGAGDGYGAYVRFKPGTKVQAKAASSYISPEQALVTLERELGADKTLEATKKRGAATWNALLGRIDVEGGTDEEIRTFYSCLFRANLFSRKFYERDAEGNPYYYSPYDGKVHAGYMYTDNGFWDTFRSQFPLTNILHPTMQGRYMQALLAAQEQCGWLPSWSAPGETGGMLGNHSISLLTDAWVKGIRTFDPAKALEAYAHEAMNKGPWGGANGRAGWKEYWQLGYVPYPESMGSTAQTLEYAYDDFCAWQLARMTGNKFYEEIFARVMYNYRNVFDHESGFMRGRLKDGSWLSPFDPYEWGGPYCEGNAWHYNWSVFHDVQGLINLYGSDETFTQKIDSVFTRPNIIKPGTYGGMIHEMKEMQLAEMGQYAHGNQPIQHMIYMYSYAGQPWKTQYWSRQITSRLYNSSERGYPGDEDQGGMSSWYILSSLGIYSVCPGTDQYVLGSPVFRKATITMEDGRKFTIEAAGNSPENVYIQSATLNGKPLEKNWITYGDIARGGVMRFEMGPEPNKSRCTSKEASPFSLSRPE</sequence>
<evidence type="ECO:0000313" key="8">
    <source>
        <dbReference type="EMBL" id="BBL06661.1"/>
    </source>
</evidence>
<dbReference type="InterPro" id="IPR005887">
    <property type="entry name" value="GH92_a_mannosidase_put"/>
</dbReference>
<feature type="chain" id="PRO_5021270255" evidence="5">
    <location>
        <begin position="36"/>
        <end position="775"/>
    </location>
</feature>
<dbReference type="KEGG" id="ada:A5CPEGH6_12990"/>
<evidence type="ECO:0000256" key="1">
    <source>
        <dbReference type="ARBA" id="ARBA00001913"/>
    </source>
</evidence>
<dbReference type="InterPro" id="IPR014718">
    <property type="entry name" value="GH-type_carb-bd"/>
</dbReference>
<dbReference type="PANTHER" id="PTHR12143">
    <property type="entry name" value="PEPTIDE N-GLYCANASE PNGASE -RELATED"/>
    <property type="match status" value="1"/>
</dbReference>
<keyword evidence="5" id="KW-0732">Signal</keyword>
<feature type="domain" description="Glycosyl hydrolase family 92 N-terminal" evidence="7">
    <location>
        <begin position="43"/>
        <end position="271"/>
    </location>
</feature>
<dbReference type="GO" id="GO:0006516">
    <property type="term" value="P:glycoprotein catabolic process"/>
    <property type="evidence" value="ECO:0007669"/>
    <property type="project" value="TreeGrafter"/>
</dbReference>
<dbReference type="OrthoDB" id="9762711at2"/>
<name>A0A4Y1X053_9BACT</name>
<dbReference type="InterPro" id="IPR050883">
    <property type="entry name" value="PNGase"/>
</dbReference>
<dbReference type="GO" id="GO:0005829">
    <property type="term" value="C:cytosol"/>
    <property type="evidence" value="ECO:0007669"/>
    <property type="project" value="TreeGrafter"/>
</dbReference>
<dbReference type="FunFam" id="1.20.1050.60:FF:000001">
    <property type="entry name" value="Putative alpha-1,2-mannosidase"/>
    <property type="match status" value="1"/>
</dbReference>
<reference evidence="9" key="1">
    <citation type="submission" date="2019-06" db="EMBL/GenBank/DDBJ databases">
        <title>Alistipes onderdonkii subsp. vulgaris subsp. nov., Alistipes dispar sp. nov. and Alistipes communis sp. nov., isolated from human faeces, and creation of Alistipes onderdonkii subsp. onderdonkii subsp. nov.</title>
        <authorList>
            <person name="Sakamoto M."/>
            <person name="Ikeyama N."/>
            <person name="Ogata Y."/>
            <person name="Suda W."/>
            <person name="Iino T."/>
            <person name="Hattori M."/>
            <person name="Ohkuma M."/>
        </authorList>
    </citation>
    <scope>NUCLEOTIDE SEQUENCE [LARGE SCALE GENOMIC DNA]</scope>
    <source>
        <strain evidence="9">5CPEGH6</strain>
    </source>
</reference>
<evidence type="ECO:0000313" key="9">
    <source>
        <dbReference type="Proteomes" id="UP000319374"/>
    </source>
</evidence>
<dbReference type="GO" id="GO:0005975">
    <property type="term" value="P:carbohydrate metabolic process"/>
    <property type="evidence" value="ECO:0007669"/>
    <property type="project" value="InterPro"/>
</dbReference>
<dbReference type="Proteomes" id="UP000319374">
    <property type="component" value="Chromosome"/>
</dbReference>
<dbReference type="Pfam" id="PF17678">
    <property type="entry name" value="Glyco_hydro_92N"/>
    <property type="match status" value="1"/>
</dbReference>
<evidence type="ECO:0000259" key="6">
    <source>
        <dbReference type="Pfam" id="PF07971"/>
    </source>
</evidence>
<proteinExistence type="predicted"/>
<evidence type="ECO:0000256" key="4">
    <source>
        <dbReference type="SAM" id="MobiDB-lite"/>
    </source>
</evidence>
<evidence type="ECO:0000256" key="2">
    <source>
        <dbReference type="ARBA" id="ARBA00011245"/>
    </source>
</evidence>
<keyword evidence="3" id="KW-0106">Calcium</keyword>
<feature type="region of interest" description="Disordered" evidence="4">
    <location>
        <begin position="753"/>
        <end position="775"/>
    </location>
</feature>
<dbReference type="FunFam" id="1.20.1610.10:FF:000001">
    <property type="entry name" value="Putative alpha-1,2-mannosidase"/>
    <property type="match status" value="1"/>
</dbReference>
<dbReference type="Gene3D" id="1.20.1610.10">
    <property type="entry name" value="alpha-1,2-mannosidases domains"/>
    <property type="match status" value="1"/>
</dbReference>
<dbReference type="GO" id="GO:0030246">
    <property type="term" value="F:carbohydrate binding"/>
    <property type="evidence" value="ECO:0007669"/>
    <property type="project" value="InterPro"/>
</dbReference>
<comment type="cofactor">
    <cofactor evidence="1">
        <name>Ca(2+)</name>
        <dbReference type="ChEBI" id="CHEBI:29108"/>
    </cofactor>
</comment>
<dbReference type="Gene3D" id="3.30.2080.10">
    <property type="entry name" value="GH92 mannosidase domain"/>
    <property type="match status" value="1"/>
</dbReference>
<dbReference type="InterPro" id="IPR041371">
    <property type="entry name" value="GH92_N"/>
</dbReference>
<keyword evidence="9" id="KW-1185">Reference proteome</keyword>
<evidence type="ECO:0000256" key="5">
    <source>
        <dbReference type="SAM" id="SignalP"/>
    </source>
</evidence>
<dbReference type="InterPro" id="IPR012939">
    <property type="entry name" value="Glyco_hydro_92"/>
</dbReference>
<feature type="signal peptide" evidence="5">
    <location>
        <begin position="1"/>
        <end position="35"/>
    </location>
</feature>
<dbReference type="FunFam" id="3.30.2080.10:FF:000001">
    <property type="entry name" value="Alpha-1,2-mannosidase subfamily"/>
    <property type="match status" value="1"/>
</dbReference>
<dbReference type="GeneID" id="98673276"/>
<dbReference type="AlphaFoldDB" id="A0A4Y1X053"/>
<organism evidence="8 9">
    <name type="scientific">Alistipes dispar</name>
    <dbReference type="NCBI Taxonomy" id="2585119"/>
    <lineage>
        <taxon>Bacteria</taxon>
        <taxon>Pseudomonadati</taxon>
        <taxon>Bacteroidota</taxon>
        <taxon>Bacteroidia</taxon>
        <taxon>Bacteroidales</taxon>
        <taxon>Rikenellaceae</taxon>
        <taxon>Alistipes</taxon>
    </lineage>
</organism>
<gene>
    <name evidence="8" type="ORF">A5CPEGH6_12990</name>
</gene>
<dbReference type="RefSeq" id="WP_141428459.1">
    <property type="nucleotide sequence ID" value="NZ_AP019736.1"/>
</dbReference>